<proteinExistence type="predicted"/>
<gene>
    <name evidence="1" type="ORF">DMB68_21930</name>
</gene>
<organism evidence="1 2">
    <name type="scientific">Flavobacterium hydrophilum</name>
    <dbReference type="NCBI Taxonomy" id="2211445"/>
    <lineage>
        <taxon>Bacteria</taxon>
        <taxon>Pseudomonadati</taxon>
        <taxon>Bacteroidota</taxon>
        <taxon>Flavobacteriia</taxon>
        <taxon>Flavobacteriales</taxon>
        <taxon>Flavobacteriaceae</taxon>
        <taxon>Flavobacterium</taxon>
    </lineage>
</organism>
<reference evidence="1 2" key="1">
    <citation type="submission" date="2018-05" db="EMBL/GenBank/DDBJ databases">
        <title>Flavobacterium sp. strain IMCC34758, incomplete genome.</title>
        <authorList>
            <person name="Joung Y."/>
        </authorList>
    </citation>
    <scope>NUCLEOTIDE SEQUENCE [LARGE SCALE GENOMIC DNA]</scope>
    <source>
        <strain evidence="1 2">IMCC34758</strain>
    </source>
</reference>
<evidence type="ECO:0000313" key="1">
    <source>
        <dbReference type="EMBL" id="PXY43061.1"/>
    </source>
</evidence>
<name>A0A2V4BVN5_9FLAO</name>
<keyword evidence="2" id="KW-1185">Reference proteome</keyword>
<sequence length="61" mass="6857">MFCRFYLLGAISGFPFQVLIKKSKVSNVLKELLLVAFLKQETFAFLTPGFTLQSGLETLVL</sequence>
<protein>
    <submittedName>
        <fullName evidence="1">Uncharacterized protein</fullName>
    </submittedName>
</protein>
<dbReference type="Proteomes" id="UP000247681">
    <property type="component" value="Unassembled WGS sequence"/>
</dbReference>
<accession>A0A2V4BVN5</accession>
<dbReference type="EMBL" id="QJHL01000008">
    <property type="protein sequence ID" value="PXY43061.1"/>
    <property type="molecule type" value="Genomic_DNA"/>
</dbReference>
<evidence type="ECO:0000313" key="2">
    <source>
        <dbReference type="Proteomes" id="UP000247681"/>
    </source>
</evidence>
<comment type="caution">
    <text evidence="1">The sequence shown here is derived from an EMBL/GenBank/DDBJ whole genome shotgun (WGS) entry which is preliminary data.</text>
</comment>
<dbReference type="AlphaFoldDB" id="A0A2V4BVN5"/>